<dbReference type="EMBL" id="CP044222">
    <property type="protein sequence ID" value="QEW08233.1"/>
    <property type="molecule type" value="Genomic_DNA"/>
</dbReference>
<dbReference type="PANTHER" id="PTHR44591">
    <property type="entry name" value="STRESS RESPONSE REGULATOR PROTEIN 1"/>
    <property type="match status" value="1"/>
</dbReference>
<evidence type="ECO:0000256" key="1">
    <source>
        <dbReference type="ARBA" id="ARBA00022553"/>
    </source>
</evidence>
<protein>
    <submittedName>
        <fullName evidence="4">Response regulator</fullName>
    </submittedName>
</protein>
<dbReference type="PANTHER" id="PTHR44591:SF3">
    <property type="entry name" value="RESPONSE REGULATORY DOMAIN-CONTAINING PROTEIN"/>
    <property type="match status" value="1"/>
</dbReference>
<dbReference type="InterPro" id="IPR011006">
    <property type="entry name" value="CheY-like_superfamily"/>
</dbReference>
<dbReference type="Gene3D" id="3.40.50.2300">
    <property type="match status" value="1"/>
</dbReference>
<keyword evidence="5" id="KW-1185">Reference proteome</keyword>
<evidence type="ECO:0000259" key="3">
    <source>
        <dbReference type="PROSITE" id="PS50110"/>
    </source>
</evidence>
<feature type="domain" description="Response regulatory" evidence="3">
    <location>
        <begin position="197"/>
        <end position="313"/>
    </location>
</feature>
<dbReference type="Pfam" id="PF00072">
    <property type="entry name" value="Response_reg"/>
    <property type="match status" value="1"/>
</dbReference>
<dbReference type="InterPro" id="IPR001789">
    <property type="entry name" value="Sig_transdc_resp-reg_receiver"/>
</dbReference>
<dbReference type="Proteomes" id="UP000325606">
    <property type="component" value="Chromosome"/>
</dbReference>
<dbReference type="RefSeq" id="WP_151058449.1">
    <property type="nucleotide sequence ID" value="NZ_CP044222.1"/>
</dbReference>
<evidence type="ECO:0000313" key="4">
    <source>
        <dbReference type="EMBL" id="QEW08233.1"/>
    </source>
</evidence>
<dbReference type="CDD" id="cd00156">
    <property type="entry name" value="REC"/>
    <property type="match status" value="1"/>
</dbReference>
<dbReference type="KEGG" id="nik:F5I99_18010"/>
<evidence type="ECO:0000256" key="2">
    <source>
        <dbReference type="PROSITE-ProRule" id="PRU00169"/>
    </source>
</evidence>
<dbReference type="SUPFAM" id="SSF52172">
    <property type="entry name" value="CheY-like"/>
    <property type="match status" value="1"/>
</dbReference>
<dbReference type="PROSITE" id="PS50110">
    <property type="entry name" value="RESPONSE_REGULATORY"/>
    <property type="match status" value="1"/>
</dbReference>
<evidence type="ECO:0000313" key="5">
    <source>
        <dbReference type="Proteomes" id="UP000325606"/>
    </source>
</evidence>
<proteinExistence type="predicted"/>
<dbReference type="GO" id="GO:0000160">
    <property type="term" value="P:phosphorelay signal transduction system"/>
    <property type="evidence" value="ECO:0007669"/>
    <property type="project" value="InterPro"/>
</dbReference>
<dbReference type="InterPro" id="IPR050595">
    <property type="entry name" value="Bact_response_regulator"/>
</dbReference>
<name>A0A5J6LIM7_9GAMM</name>
<sequence length="313" mass="35801">MNSRSVIFVASDSEVIADTVIEQLGTEFKTIQRCVHYQAVAIAQQFLRSEAEVILLAYQSLDSAIHLRKTLTEVCHKKRANPFHTVTLCNKDSVEQAYQLSKQRFFYDYVVFWPLSYDPYRLIMSVHQALDDLGYNADIQKQRFELEAKTHSIKSVTQLVEQMLAEQKTKKSELDSLIKSALKKLNQPVSQQQKTLVAMVIDDDEFHCRLLKKMLENEGFEVHVAESGSDALQQLKQVHPDIILLDVFMPDMSGIETLRQLKNDSALESIPVIMVSGHHEKEVVLDCIMLGAVNYIVKPIDKETLRAHLPFRL</sequence>
<gene>
    <name evidence="4" type="ORF">F5I99_18010</name>
</gene>
<accession>A0A5J6LIM7</accession>
<keyword evidence="1 2" id="KW-0597">Phosphoprotein</keyword>
<organism evidence="4 5">
    <name type="scientific">Nitrincola iocasae</name>
    <dbReference type="NCBI Taxonomy" id="2614693"/>
    <lineage>
        <taxon>Bacteria</taxon>
        <taxon>Pseudomonadati</taxon>
        <taxon>Pseudomonadota</taxon>
        <taxon>Gammaproteobacteria</taxon>
        <taxon>Oceanospirillales</taxon>
        <taxon>Oceanospirillaceae</taxon>
        <taxon>Nitrincola</taxon>
    </lineage>
</organism>
<dbReference type="SMART" id="SM00448">
    <property type="entry name" value="REC"/>
    <property type="match status" value="1"/>
</dbReference>
<dbReference type="AlphaFoldDB" id="A0A5J6LIM7"/>
<feature type="modified residue" description="4-aspartylphosphate" evidence="2">
    <location>
        <position position="246"/>
    </location>
</feature>
<reference evidence="4 5" key="1">
    <citation type="submission" date="2019-09" db="EMBL/GenBank/DDBJ databases">
        <title>Nitrincola iocasae sp. nov., a bacterium isolated from the sediment collected at a cold seep field in South China Sea.</title>
        <authorList>
            <person name="Zhang H."/>
            <person name="Wang H."/>
            <person name="Li C."/>
        </authorList>
    </citation>
    <scope>NUCLEOTIDE SEQUENCE [LARGE SCALE GENOMIC DNA]</scope>
    <source>
        <strain evidence="4 5">KXZD1103</strain>
    </source>
</reference>